<keyword evidence="3" id="KW-1185">Reference proteome</keyword>
<feature type="region of interest" description="Disordered" evidence="1">
    <location>
        <begin position="1"/>
        <end position="20"/>
    </location>
</feature>
<dbReference type="EMBL" id="CP061800">
    <property type="protein sequence ID" value="QTA92553.1"/>
    <property type="molecule type" value="Genomic_DNA"/>
</dbReference>
<evidence type="ECO:0000313" key="3">
    <source>
        <dbReference type="Proteomes" id="UP000663722"/>
    </source>
</evidence>
<protein>
    <submittedName>
        <fullName evidence="2">Uncharacterized protein</fullName>
    </submittedName>
</protein>
<dbReference type="KEGG" id="dmm:dnm_086360"/>
<dbReference type="Proteomes" id="UP000663722">
    <property type="component" value="Chromosome"/>
</dbReference>
<accession>A0A975BWG3</accession>
<evidence type="ECO:0000256" key="1">
    <source>
        <dbReference type="SAM" id="MobiDB-lite"/>
    </source>
</evidence>
<sequence length="92" mass="10499">MNDGLRVSSSAGPGRGAVRISENNSRPAATFVYKDQKITLKIKDEIVAKIKSDIQSALKQYGGLNPDYFAHIRKLSIKYWHDFDRRKIFDKN</sequence>
<dbReference type="AlphaFoldDB" id="A0A975BWG3"/>
<organism evidence="2 3">
    <name type="scientific">Desulfonema magnum</name>
    <dbReference type="NCBI Taxonomy" id="45655"/>
    <lineage>
        <taxon>Bacteria</taxon>
        <taxon>Pseudomonadati</taxon>
        <taxon>Thermodesulfobacteriota</taxon>
        <taxon>Desulfobacteria</taxon>
        <taxon>Desulfobacterales</taxon>
        <taxon>Desulfococcaceae</taxon>
        <taxon>Desulfonema</taxon>
    </lineage>
</organism>
<reference evidence="2" key="1">
    <citation type="journal article" date="2021" name="Microb. Physiol.">
        <title>Proteogenomic Insights into the Physiology of Marine, Sulfate-Reducing, Filamentous Desulfonema limicola and Desulfonema magnum.</title>
        <authorList>
            <person name="Schnaars V."/>
            <person name="Wohlbrand L."/>
            <person name="Scheve S."/>
            <person name="Hinrichs C."/>
            <person name="Reinhardt R."/>
            <person name="Rabus R."/>
        </authorList>
    </citation>
    <scope>NUCLEOTIDE SEQUENCE</scope>
    <source>
        <strain evidence="2">4be13</strain>
    </source>
</reference>
<proteinExistence type="predicted"/>
<gene>
    <name evidence="2" type="ORF">dnm_086360</name>
</gene>
<name>A0A975BWG3_9BACT</name>
<evidence type="ECO:0000313" key="2">
    <source>
        <dbReference type="EMBL" id="QTA92553.1"/>
    </source>
</evidence>